<protein>
    <submittedName>
        <fullName evidence="2">Uncharacterized protein</fullName>
    </submittedName>
</protein>
<dbReference type="AlphaFoldDB" id="A0A8T3VIM2"/>
<keyword evidence="1" id="KW-0812">Transmembrane</keyword>
<dbReference type="EMBL" id="SUTE01000022">
    <property type="protein sequence ID" value="MBE6504621.1"/>
    <property type="molecule type" value="Genomic_DNA"/>
</dbReference>
<evidence type="ECO:0000313" key="3">
    <source>
        <dbReference type="Proteomes" id="UP000762703"/>
    </source>
</evidence>
<dbReference type="RefSeq" id="WP_303736268.1">
    <property type="nucleotide sequence ID" value="NZ_SUTE01000022.1"/>
</dbReference>
<reference evidence="2" key="1">
    <citation type="submission" date="2019-04" db="EMBL/GenBank/DDBJ databases">
        <title>Evolution of Biomass-Degrading Anaerobic Consortia Revealed by Metagenomics.</title>
        <authorList>
            <person name="Peng X."/>
        </authorList>
    </citation>
    <scope>NUCLEOTIDE SEQUENCE</scope>
    <source>
        <strain evidence="2">SIG12</strain>
    </source>
</reference>
<proteinExistence type="predicted"/>
<organism evidence="2 3">
    <name type="scientific">Methanobrevibacter millerae</name>
    <dbReference type="NCBI Taxonomy" id="230361"/>
    <lineage>
        <taxon>Archaea</taxon>
        <taxon>Methanobacteriati</taxon>
        <taxon>Methanobacteriota</taxon>
        <taxon>Methanomada group</taxon>
        <taxon>Methanobacteria</taxon>
        <taxon>Methanobacteriales</taxon>
        <taxon>Methanobacteriaceae</taxon>
        <taxon>Methanobrevibacter</taxon>
    </lineage>
</organism>
<feature type="transmembrane region" description="Helical" evidence="1">
    <location>
        <begin position="99"/>
        <end position="118"/>
    </location>
</feature>
<evidence type="ECO:0000313" key="2">
    <source>
        <dbReference type="EMBL" id="MBE6504621.1"/>
    </source>
</evidence>
<name>A0A8T3VIM2_9EURY</name>
<sequence>MELIWFYVAIVLAISDILHTQLMWKVFNNFYIILGGLIYHSVDSSPWKTWVVHELMEAAFHFIVLSIIFLSPTIGIIAASIHFIIDVSHTVLIGHMGEIEHRALHFIIESFVFILIYGL</sequence>
<feature type="transmembrane region" description="Helical" evidence="1">
    <location>
        <begin position="22"/>
        <end position="42"/>
    </location>
</feature>
<comment type="caution">
    <text evidence="2">The sequence shown here is derived from an EMBL/GenBank/DDBJ whole genome shotgun (WGS) entry which is preliminary data.</text>
</comment>
<dbReference type="Proteomes" id="UP000762703">
    <property type="component" value="Unassembled WGS sequence"/>
</dbReference>
<feature type="transmembrane region" description="Helical" evidence="1">
    <location>
        <begin position="62"/>
        <end position="87"/>
    </location>
</feature>
<accession>A0A8T3VIM2</accession>
<evidence type="ECO:0000256" key="1">
    <source>
        <dbReference type="SAM" id="Phobius"/>
    </source>
</evidence>
<keyword evidence="1" id="KW-1133">Transmembrane helix</keyword>
<gene>
    <name evidence="2" type="ORF">E7Z73_02595</name>
</gene>
<keyword evidence="1" id="KW-0472">Membrane</keyword>